<accession>A0A9K3GGR1</accession>
<evidence type="ECO:0000313" key="4">
    <source>
        <dbReference type="Proteomes" id="UP000265618"/>
    </source>
</evidence>
<dbReference type="AlphaFoldDB" id="A0A9K3GGR1"/>
<protein>
    <submittedName>
        <fullName evidence="3">Uncharacterized protein</fullName>
    </submittedName>
</protein>
<keyword evidence="2" id="KW-0812">Transmembrane</keyword>
<dbReference type="EMBL" id="BDIP01000690">
    <property type="protein sequence ID" value="GIQ82423.1"/>
    <property type="molecule type" value="Genomic_DNA"/>
</dbReference>
<feature type="region of interest" description="Disordered" evidence="1">
    <location>
        <begin position="384"/>
        <end position="451"/>
    </location>
</feature>
<keyword evidence="2" id="KW-1133">Transmembrane helix</keyword>
<feature type="compositionally biased region" description="Low complexity" evidence="1">
    <location>
        <begin position="384"/>
        <end position="394"/>
    </location>
</feature>
<keyword evidence="2" id="KW-0472">Membrane</keyword>
<name>A0A9K3GGR1_9EUKA</name>
<proteinExistence type="predicted"/>
<sequence length="451" mass="48314">MITYTLTTGGSFEPSLVSDDRSTLFDSLQDEYYTPVVFPEIGATAYPTWTVPNRLYLGCAPVNATARVFAVSSAWEEVEEHAEVEVYSGTGSIAELLSLEVPFLSAIPSSIHICTGTDTDASNDSGMYLYDGTSANGALVFSDYDSASTVSGTDYALFNNGAYFSTTSSTSLDLDHPNWSVSVNRHTEATLSSIAASGYSAAYWVTPSEATVIEEEFFSYQVAMLGDSSQTYMRVVDTKPYNMDGCYDLTPTSYTVGTDSVIITGSVDGDALDLPTFLLARICLFDGDTLKYCSSSIEYDPNTFPLTIILLVALMVVTTAVSVMVGIAVYRCCARRKQSRLVMMSAQQQHLGPQPVQGSLTLNRRNTAKLAQGVTARDSAALQAMQSGMSMQQQRELAKSQAGNPAAPTPPGGTPTMPRPRLLQRRGTYAGTPTVPVATLAPTTSTAESPI</sequence>
<organism evidence="3 4">
    <name type="scientific">Kipferlia bialata</name>
    <dbReference type="NCBI Taxonomy" id="797122"/>
    <lineage>
        <taxon>Eukaryota</taxon>
        <taxon>Metamonada</taxon>
        <taxon>Carpediemonas-like organisms</taxon>
        <taxon>Kipferlia</taxon>
    </lineage>
</organism>
<feature type="transmembrane region" description="Helical" evidence="2">
    <location>
        <begin position="304"/>
        <end position="330"/>
    </location>
</feature>
<feature type="compositionally biased region" description="Low complexity" evidence="1">
    <location>
        <begin position="432"/>
        <end position="451"/>
    </location>
</feature>
<dbReference type="Proteomes" id="UP000265618">
    <property type="component" value="Unassembled WGS sequence"/>
</dbReference>
<gene>
    <name evidence="3" type="ORF">KIPB_003559</name>
</gene>
<evidence type="ECO:0000256" key="2">
    <source>
        <dbReference type="SAM" id="Phobius"/>
    </source>
</evidence>
<comment type="caution">
    <text evidence="3">The sequence shown here is derived from an EMBL/GenBank/DDBJ whole genome shotgun (WGS) entry which is preliminary data.</text>
</comment>
<keyword evidence="4" id="KW-1185">Reference proteome</keyword>
<reference evidence="3 4" key="1">
    <citation type="journal article" date="2018" name="PLoS ONE">
        <title>The draft genome of Kipferlia bialata reveals reductive genome evolution in fornicate parasites.</title>
        <authorList>
            <person name="Tanifuji G."/>
            <person name="Takabayashi S."/>
            <person name="Kume K."/>
            <person name="Takagi M."/>
            <person name="Nakayama T."/>
            <person name="Kamikawa R."/>
            <person name="Inagaki Y."/>
            <person name="Hashimoto T."/>
        </authorList>
    </citation>
    <scope>NUCLEOTIDE SEQUENCE [LARGE SCALE GENOMIC DNA]</scope>
    <source>
        <strain evidence="3">NY0173</strain>
    </source>
</reference>
<evidence type="ECO:0000313" key="3">
    <source>
        <dbReference type="EMBL" id="GIQ82423.1"/>
    </source>
</evidence>
<evidence type="ECO:0000256" key="1">
    <source>
        <dbReference type="SAM" id="MobiDB-lite"/>
    </source>
</evidence>